<evidence type="ECO:0000256" key="3">
    <source>
        <dbReference type="PROSITE-ProRule" id="PRU00059"/>
    </source>
</evidence>
<dbReference type="Pfam" id="PF00431">
    <property type="entry name" value="CUB"/>
    <property type="match status" value="2"/>
</dbReference>
<dbReference type="PROSITE" id="PS01180">
    <property type="entry name" value="CUB"/>
    <property type="match status" value="2"/>
</dbReference>
<dbReference type="EMBL" id="CAXKWB010037410">
    <property type="protein sequence ID" value="CAL4149825.1"/>
    <property type="molecule type" value="Genomic_DNA"/>
</dbReference>
<protein>
    <recommendedName>
        <fullName evidence="4">CUB domain-containing protein</fullName>
    </recommendedName>
</protein>
<dbReference type="SMART" id="SM00042">
    <property type="entry name" value="CUB"/>
    <property type="match status" value="2"/>
</dbReference>
<organism evidence="5 6">
    <name type="scientific">Meganyctiphanes norvegica</name>
    <name type="common">Northern krill</name>
    <name type="synonym">Thysanopoda norvegica</name>
    <dbReference type="NCBI Taxonomy" id="48144"/>
    <lineage>
        <taxon>Eukaryota</taxon>
        <taxon>Metazoa</taxon>
        <taxon>Ecdysozoa</taxon>
        <taxon>Arthropoda</taxon>
        <taxon>Crustacea</taxon>
        <taxon>Multicrustacea</taxon>
        <taxon>Malacostraca</taxon>
        <taxon>Eumalacostraca</taxon>
        <taxon>Eucarida</taxon>
        <taxon>Euphausiacea</taxon>
        <taxon>Euphausiidae</taxon>
        <taxon>Meganyctiphanes</taxon>
    </lineage>
</organism>
<dbReference type="SUPFAM" id="SSF49854">
    <property type="entry name" value="Spermadhesin, CUB domain"/>
    <property type="match status" value="2"/>
</dbReference>
<reference evidence="5 6" key="1">
    <citation type="submission" date="2024-05" db="EMBL/GenBank/DDBJ databases">
        <authorList>
            <person name="Wallberg A."/>
        </authorList>
    </citation>
    <scope>NUCLEOTIDE SEQUENCE [LARGE SCALE GENOMIC DNA]</scope>
</reference>
<dbReference type="SUPFAM" id="SSF56436">
    <property type="entry name" value="C-type lectin-like"/>
    <property type="match status" value="1"/>
</dbReference>
<evidence type="ECO:0000313" key="5">
    <source>
        <dbReference type="EMBL" id="CAL4149825.1"/>
    </source>
</evidence>
<dbReference type="Proteomes" id="UP001497623">
    <property type="component" value="Unassembled WGS sequence"/>
</dbReference>
<keyword evidence="1" id="KW-0677">Repeat</keyword>
<dbReference type="InterPro" id="IPR035914">
    <property type="entry name" value="Sperma_CUB_dom_sf"/>
</dbReference>
<sequence>MTDRNCDDSRFPLCLELEQSKVPDSLNPRTPECDDLGDLTDSTGILYSPGWPGTYPVSTDCSWNIYIADADYIRISFISMDLELCCDNLKIWEGSGNYGIFIDTYTGHHNEYPDILLHGPYVYLEFHSDSSGQYDGFELHWRSEPADTACVEEYSSTDGQIYSPGFPKDYIHNLDCQYIITTDEDKILRLTTSFFETDGDKDYLKVYDGGDSSAPLLVTLSGTQHNVPVISSNGNQLFITFNTDDDFSAGGFDMSWTSEAACPVPFITVGSMCLRFLFGDFTFGQATVSCVSEGGTMATIRNAEQLRDFFLYVNQL</sequence>
<gene>
    <name evidence="5" type="ORF">MNOR_LOCUS30506</name>
</gene>
<evidence type="ECO:0000259" key="4">
    <source>
        <dbReference type="PROSITE" id="PS01180"/>
    </source>
</evidence>
<dbReference type="AlphaFoldDB" id="A0AAV2S0X0"/>
<dbReference type="PANTHER" id="PTHR24251">
    <property type="entry name" value="OVOCHYMASE-RELATED"/>
    <property type="match status" value="1"/>
</dbReference>
<comment type="caution">
    <text evidence="5">The sequence shown here is derived from an EMBL/GenBank/DDBJ whole genome shotgun (WGS) entry which is preliminary data.</text>
</comment>
<evidence type="ECO:0000256" key="2">
    <source>
        <dbReference type="ARBA" id="ARBA00023157"/>
    </source>
</evidence>
<dbReference type="InterPro" id="IPR000859">
    <property type="entry name" value="CUB_dom"/>
</dbReference>
<feature type="domain" description="CUB" evidence="4">
    <location>
        <begin position="33"/>
        <end position="144"/>
    </location>
</feature>
<evidence type="ECO:0000256" key="1">
    <source>
        <dbReference type="ARBA" id="ARBA00022737"/>
    </source>
</evidence>
<feature type="non-terminal residue" evidence="5">
    <location>
        <position position="316"/>
    </location>
</feature>
<name>A0AAV2S0X0_MEGNR</name>
<keyword evidence="6" id="KW-1185">Reference proteome</keyword>
<keyword evidence="2" id="KW-1015">Disulfide bond</keyword>
<evidence type="ECO:0000313" key="6">
    <source>
        <dbReference type="Proteomes" id="UP001497623"/>
    </source>
</evidence>
<dbReference type="InterPro" id="IPR016187">
    <property type="entry name" value="CTDL_fold"/>
</dbReference>
<comment type="caution">
    <text evidence="3">Lacks conserved residue(s) required for the propagation of feature annotation.</text>
</comment>
<accession>A0AAV2S0X0</accession>
<dbReference type="Gene3D" id="2.60.120.290">
    <property type="entry name" value="Spermadhesin, CUB domain"/>
    <property type="match status" value="2"/>
</dbReference>
<proteinExistence type="predicted"/>
<dbReference type="CDD" id="cd00041">
    <property type="entry name" value="CUB"/>
    <property type="match status" value="2"/>
</dbReference>
<feature type="domain" description="CUB" evidence="4">
    <location>
        <begin position="150"/>
        <end position="259"/>
    </location>
</feature>